<dbReference type="PROSITE" id="PS51986">
    <property type="entry name" value="GS_BETA_GRASP"/>
    <property type="match status" value="1"/>
</dbReference>
<organism evidence="12 13">
    <name type="scientific">Vasconcelosia minhoensis LEGE 07310</name>
    <dbReference type="NCBI Taxonomy" id="915328"/>
    <lineage>
        <taxon>Bacteria</taxon>
        <taxon>Bacillati</taxon>
        <taxon>Cyanobacteriota</taxon>
        <taxon>Cyanophyceae</taxon>
        <taxon>Nodosilineales</taxon>
        <taxon>Cymatolegaceae</taxon>
        <taxon>Vasconcelosia</taxon>
        <taxon>Vasconcelosia minhoensis</taxon>
    </lineage>
</organism>
<dbReference type="GO" id="GO:0005524">
    <property type="term" value="F:ATP binding"/>
    <property type="evidence" value="ECO:0007669"/>
    <property type="project" value="UniProtKB-KW"/>
</dbReference>
<dbReference type="EMBL" id="JADEXG010000009">
    <property type="protein sequence ID" value="MBE9076752.1"/>
    <property type="molecule type" value="Genomic_DNA"/>
</dbReference>
<dbReference type="InterPro" id="IPR027303">
    <property type="entry name" value="Gln_synth_gly_rich_site"/>
</dbReference>
<dbReference type="SUPFAM" id="SSF55931">
    <property type="entry name" value="Glutamine synthetase/guanido kinase"/>
    <property type="match status" value="1"/>
</dbReference>
<gene>
    <name evidence="12" type="ORF">IQ241_05490</name>
</gene>
<comment type="cofactor">
    <cofactor evidence="1">
        <name>Mg(2+)</name>
        <dbReference type="ChEBI" id="CHEBI:18420"/>
    </cofactor>
</comment>
<evidence type="ECO:0000256" key="2">
    <source>
        <dbReference type="ARBA" id="ARBA00009897"/>
    </source>
</evidence>
<dbReference type="AlphaFoldDB" id="A0A8J7AW11"/>
<evidence type="ECO:0000259" key="10">
    <source>
        <dbReference type="PROSITE" id="PS51986"/>
    </source>
</evidence>
<evidence type="ECO:0000256" key="4">
    <source>
        <dbReference type="ARBA" id="ARBA00022741"/>
    </source>
</evidence>
<dbReference type="InterPro" id="IPR008147">
    <property type="entry name" value="Gln_synt_N"/>
</dbReference>
<sequence length="454" mass="49335">MTASLAPPAPAELPDWLSRQGVQFVRVLWCDNANILRAKAIHVGALARHLDYGVGISAGQQAVPVTIDAVVPGSGLGPVGEVWLRPDWSTLRVLPYAPTHARVLGDMVQPGGEPWPWCSRDFLRRMIEQAAGLGLEIKAAFEPEFYLLRVGREILPADETAFAESLGMDRQRPVIDAIASALVAQNIPVEQYYPESGPGQQEISVRYTDAMGAADQHIVLRETVRAVALQHDLHASFIPKPFEAAAGSGCHLHLSLWQQGKNITSYRQDAGQGSLSAVAQSFIAGLLAHLNALMAITTPSCNSFRRLQPRCWSGAFRVWGFDNREAAVRVPSNPQPPSPTHFELKTVDGAANPYLALGSAIAAGLDGIQSKLPLSAPIAVDPGELTELERQQQGIDPLPDQLSRAIEHLQQDSVLQTALGKPLAQTYLAVRQAEWQAMKDQSLAAEVRQLIHRY</sequence>
<keyword evidence="5" id="KW-0067">ATP-binding</keyword>
<evidence type="ECO:0000256" key="5">
    <source>
        <dbReference type="ARBA" id="ARBA00022840"/>
    </source>
</evidence>
<evidence type="ECO:0000256" key="8">
    <source>
        <dbReference type="PROSITE-ProRule" id="PRU01330"/>
    </source>
</evidence>
<dbReference type="Proteomes" id="UP000636505">
    <property type="component" value="Unassembled WGS sequence"/>
</dbReference>
<keyword evidence="3" id="KW-0436">Ligase</keyword>
<dbReference type="PROSITE" id="PS00181">
    <property type="entry name" value="GLNA_ATP"/>
    <property type="match status" value="1"/>
</dbReference>
<name>A0A8J7AW11_9CYAN</name>
<keyword evidence="13" id="KW-1185">Reference proteome</keyword>
<evidence type="ECO:0000256" key="6">
    <source>
        <dbReference type="ARBA" id="ARBA00022842"/>
    </source>
</evidence>
<protein>
    <submittedName>
        <fullName evidence="12">Glutamine synthetase</fullName>
    </submittedName>
</protein>
<dbReference type="InterPro" id="IPR008146">
    <property type="entry name" value="Gln_synth_cat_dom"/>
</dbReference>
<dbReference type="InterPro" id="IPR036651">
    <property type="entry name" value="Gln_synt_N_sf"/>
</dbReference>
<accession>A0A8J7AW11</accession>
<dbReference type="InterPro" id="IPR014746">
    <property type="entry name" value="Gln_synth/guanido_kin_cat_dom"/>
</dbReference>
<evidence type="ECO:0000259" key="11">
    <source>
        <dbReference type="PROSITE" id="PS51987"/>
    </source>
</evidence>
<feature type="domain" description="GS catalytic" evidence="11">
    <location>
        <begin position="119"/>
        <end position="454"/>
    </location>
</feature>
<dbReference type="SUPFAM" id="SSF54368">
    <property type="entry name" value="Glutamine synthetase, N-terminal domain"/>
    <property type="match status" value="1"/>
</dbReference>
<reference evidence="12" key="1">
    <citation type="submission" date="2020-10" db="EMBL/GenBank/DDBJ databases">
        <authorList>
            <person name="Castelo-Branco R."/>
            <person name="Eusebio N."/>
            <person name="Adriana R."/>
            <person name="Vieira A."/>
            <person name="Brugerolle De Fraissinette N."/>
            <person name="Rezende De Castro R."/>
            <person name="Schneider M.P."/>
            <person name="Vasconcelos V."/>
            <person name="Leao P.N."/>
        </authorList>
    </citation>
    <scope>NUCLEOTIDE SEQUENCE</scope>
    <source>
        <strain evidence="12">LEGE 07310</strain>
    </source>
</reference>
<dbReference type="Pfam" id="PF16952">
    <property type="entry name" value="Gln-synt_N_2"/>
    <property type="match status" value="1"/>
</dbReference>
<dbReference type="GO" id="GO:0006542">
    <property type="term" value="P:glutamine biosynthetic process"/>
    <property type="evidence" value="ECO:0007669"/>
    <property type="project" value="InterPro"/>
</dbReference>
<comment type="caution">
    <text evidence="12">The sequence shown here is derived from an EMBL/GenBank/DDBJ whole genome shotgun (WGS) entry which is preliminary data.</text>
</comment>
<dbReference type="RefSeq" id="WP_193905417.1">
    <property type="nucleotide sequence ID" value="NZ_JADEXG010000009.1"/>
</dbReference>
<dbReference type="PANTHER" id="PTHR43785">
    <property type="entry name" value="GAMMA-GLUTAMYLPUTRESCINE SYNTHETASE"/>
    <property type="match status" value="1"/>
</dbReference>
<dbReference type="PANTHER" id="PTHR43785:SF2">
    <property type="entry name" value="TYPE-1 GLUTAMINE SYNTHETASE 1"/>
    <property type="match status" value="1"/>
</dbReference>
<evidence type="ECO:0000256" key="1">
    <source>
        <dbReference type="ARBA" id="ARBA00001946"/>
    </source>
</evidence>
<comment type="similarity">
    <text evidence="2 8 9">Belongs to the glutamine synthetase family.</text>
</comment>
<evidence type="ECO:0000256" key="3">
    <source>
        <dbReference type="ARBA" id="ARBA00022598"/>
    </source>
</evidence>
<proteinExistence type="inferred from homology"/>
<dbReference type="Gene3D" id="3.30.590.10">
    <property type="entry name" value="Glutamine synthetase/guanido kinase, catalytic domain"/>
    <property type="match status" value="1"/>
</dbReference>
<keyword evidence="6" id="KW-0460">Magnesium</keyword>
<evidence type="ECO:0000256" key="7">
    <source>
        <dbReference type="ARBA" id="ARBA00045640"/>
    </source>
</evidence>
<keyword evidence="4" id="KW-0547">Nucleotide-binding</keyword>
<evidence type="ECO:0000313" key="12">
    <source>
        <dbReference type="EMBL" id="MBE9076752.1"/>
    </source>
</evidence>
<dbReference type="Gene3D" id="3.10.20.70">
    <property type="entry name" value="Glutamine synthetase, N-terminal domain"/>
    <property type="match status" value="1"/>
</dbReference>
<dbReference type="SMART" id="SM01230">
    <property type="entry name" value="Gln-synt_C"/>
    <property type="match status" value="1"/>
</dbReference>
<dbReference type="GO" id="GO:0004356">
    <property type="term" value="F:glutamine synthetase activity"/>
    <property type="evidence" value="ECO:0007669"/>
    <property type="project" value="InterPro"/>
</dbReference>
<dbReference type="Pfam" id="PF00120">
    <property type="entry name" value="Gln-synt_C"/>
    <property type="match status" value="1"/>
</dbReference>
<comment type="function">
    <text evidence="7">Involved in nitrogen metabolism via ammonium assimilation. Catalyzes the ATP-dependent biosynthesis of glutamine from glutamate and ammonia.</text>
</comment>
<evidence type="ECO:0000256" key="9">
    <source>
        <dbReference type="RuleBase" id="RU000384"/>
    </source>
</evidence>
<dbReference type="PROSITE" id="PS51987">
    <property type="entry name" value="GS_CATALYTIC"/>
    <property type="match status" value="1"/>
</dbReference>
<feature type="domain" description="GS beta-grasp" evidence="10">
    <location>
        <begin position="20"/>
        <end position="112"/>
    </location>
</feature>
<evidence type="ECO:0000313" key="13">
    <source>
        <dbReference type="Proteomes" id="UP000636505"/>
    </source>
</evidence>